<comment type="caution">
    <text evidence="3">The sequence shown here is derived from an EMBL/GenBank/DDBJ whole genome shotgun (WGS) entry which is preliminary data.</text>
</comment>
<accession>A0A8H4R1Z2</accession>
<feature type="transmembrane region" description="Helical" evidence="2">
    <location>
        <begin position="410"/>
        <end position="430"/>
    </location>
</feature>
<feature type="transmembrane region" description="Helical" evidence="2">
    <location>
        <begin position="371"/>
        <end position="389"/>
    </location>
</feature>
<feature type="transmembrane region" description="Helical" evidence="2">
    <location>
        <begin position="299"/>
        <end position="319"/>
    </location>
</feature>
<feature type="region of interest" description="Disordered" evidence="1">
    <location>
        <begin position="116"/>
        <end position="144"/>
    </location>
</feature>
<evidence type="ECO:0000313" key="3">
    <source>
        <dbReference type="EMBL" id="KAF4620317.1"/>
    </source>
</evidence>
<feature type="transmembrane region" description="Helical" evidence="2">
    <location>
        <begin position="255"/>
        <end position="273"/>
    </location>
</feature>
<evidence type="ECO:0000256" key="1">
    <source>
        <dbReference type="SAM" id="MobiDB-lite"/>
    </source>
</evidence>
<name>A0A8H4R1Z2_9AGAR</name>
<keyword evidence="2" id="KW-0472">Membrane</keyword>
<keyword evidence="2" id="KW-1133">Transmembrane helix</keyword>
<keyword evidence="4" id="KW-1185">Reference proteome</keyword>
<feature type="transmembrane region" description="Helical" evidence="2">
    <location>
        <begin position="460"/>
        <end position="486"/>
    </location>
</feature>
<keyword evidence="2" id="KW-0812">Transmembrane</keyword>
<feature type="transmembrane region" description="Helical" evidence="2">
    <location>
        <begin position="507"/>
        <end position="524"/>
    </location>
</feature>
<sequence>MSWVKASGRDNGEDLVTFGFWATYTHVSLTTEVILCAFSDPLPLLKKDWGALSKLPGVHIMMHMAIVIGVMRYSTWIQELILRCIFIGVASVICVWLVTVLPITLWEALIEESTDTAVEAESEEEGEEDKYGESRSSDDKEGPWEMETVKPEYEGLMDDNLRSLRVPALDMVRAFLMFLLILNTSIAATLSRTSLVGSYQLSPTTTAVLSGFTAFYRTLFAPSLYFISGTSSYISLSLHHKGHVAEFLFSKMCRFLIVVFVWALWALGAHWVYGAPLPLVDVSDFGPPHPLYVYYLENVMGYVVTHLFLDVCFTLWRVADGAFKLNRAPRFTSHIDYPRAWIALALLSHLLYTISVLSGRSLLPFFTRYEFHLQYVIAYLGGVNISSLAKLRYTSASSQCGTPRFILSRAIIRVWIMSSMLLLLCTYASSVQLSRYLHPMSNPEAPLLDPLSSSSLTGDMVVVVMYGAWSTLTFALLGSSLLSFLLSDIRWSMLEKQSMIAVFIRNAGWLGVIQVFITLGFSHFHFLQEVISSSPFYFILSSSILVSSLFAALSSLVLGSILIVAVVSVSQYVSQLDS</sequence>
<feature type="transmembrane region" description="Helical" evidence="2">
    <location>
        <begin position="55"/>
        <end position="74"/>
    </location>
</feature>
<protein>
    <submittedName>
        <fullName evidence="3">Uncharacterized protein</fullName>
    </submittedName>
</protein>
<feature type="compositionally biased region" description="Basic and acidic residues" evidence="1">
    <location>
        <begin position="129"/>
        <end position="144"/>
    </location>
</feature>
<dbReference type="Proteomes" id="UP000521872">
    <property type="component" value="Unassembled WGS sequence"/>
</dbReference>
<evidence type="ECO:0000313" key="4">
    <source>
        <dbReference type="Proteomes" id="UP000521872"/>
    </source>
</evidence>
<feature type="transmembrane region" description="Helical" evidence="2">
    <location>
        <begin position="80"/>
        <end position="103"/>
    </location>
</feature>
<feature type="transmembrane region" description="Helical" evidence="2">
    <location>
        <begin position="172"/>
        <end position="194"/>
    </location>
</feature>
<reference evidence="3 4" key="1">
    <citation type="submission" date="2019-12" db="EMBL/GenBank/DDBJ databases">
        <authorList>
            <person name="Floudas D."/>
            <person name="Bentzer J."/>
            <person name="Ahren D."/>
            <person name="Johansson T."/>
            <person name="Persson P."/>
            <person name="Tunlid A."/>
        </authorList>
    </citation>
    <scope>NUCLEOTIDE SEQUENCE [LARGE SCALE GENOMIC DNA]</scope>
    <source>
        <strain evidence="3 4">CBS 102.39</strain>
    </source>
</reference>
<feature type="compositionally biased region" description="Acidic residues" evidence="1">
    <location>
        <begin position="116"/>
        <end position="128"/>
    </location>
</feature>
<organism evidence="3 4">
    <name type="scientific">Agrocybe pediades</name>
    <dbReference type="NCBI Taxonomy" id="84607"/>
    <lineage>
        <taxon>Eukaryota</taxon>
        <taxon>Fungi</taxon>
        <taxon>Dikarya</taxon>
        <taxon>Basidiomycota</taxon>
        <taxon>Agaricomycotina</taxon>
        <taxon>Agaricomycetes</taxon>
        <taxon>Agaricomycetidae</taxon>
        <taxon>Agaricales</taxon>
        <taxon>Agaricineae</taxon>
        <taxon>Strophariaceae</taxon>
        <taxon>Agrocybe</taxon>
    </lineage>
</organism>
<gene>
    <name evidence="3" type="ORF">D9613_000133</name>
</gene>
<feature type="transmembrane region" description="Helical" evidence="2">
    <location>
        <begin position="340"/>
        <end position="359"/>
    </location>
</feature>
<feature type="transmembrane region" description="Helical" evidence="2">
    <location>
        <begin position="536"/>
        <end position="569"/>
    </location>
</feature>
<dbReference type="AlphaFoldDB" id="A0A8H4R1Z2"/>
<evidence type="ECO:0000256" key="2">
    <source>
        <dbReference type="SAM" id="Phobius"/>
    </source>
</evidence>
<proteinExistence type="predicted"/>
<dbReference type="EMBL" id="JAACJL010000015">
    <property type="protein sequence ID" value="KAF4620317.1"/>
    <property type="molecule type" value="Genomic_DNA"/>
</dbReference>